<dbReference type="PROSITE" id="PS50893">
    <property type="entry name" value="ABC_TRANSPORTER_2"/>
    <property type="match status" value="1"/>
</dbReference>
<dbReference type="PANTHER" id="PTHR43394">
    <property type="entry name" value="ATP-DEPENDENT PERMEASE MDL1, MITOCHONDRIAL"/>
    <property type="match status" value="1"/>
</dbReference>
<evidence type="ECO:0000256" key="6">
    <source>
        <dbReference type="SAM" id="Phobius"/>
    </source>
</evidence>
<dbReference type="PROSITE" id="PS50929">
    <property type="entry name" value="ABC_TM1F"/>
    <property type="match status" value="1"/>
</dbReference>
<evidence type="ECO:0000256" key="4">
    <source>
        <dbReference type="ARBA" id="ARBA00023136"/>
    </source>
</evidence>
<dbReference type="SUPFAM" id="SSF52540">
    <property type="entry name" value="P-loop containing nucleoside triphosphate hydrolases"/>
    <property type="match status" value="1"/>
</dbReference>
<dbReference type="AlphaFoldDB" id="A0A640SS33"/>
<dbReference type="Pfam" id="PF00664">
    <property type="entry name" value="ABC_membrane"/>
    <property type="match status" value="1"/>
</dbReference>
<sequence length="637" mass="66356">MRTETARGPGIPDHRSAGRYVWWLVVSQRGRVAAGATYGSLWMVGLMLPPYVLSRAIDEGLVPGRLPVLLGWVAVLFAVGVANAWLAVMRHRTMTRIRMDATFRTVRVIVAHTLRLGAALPHKVTAGEVVTIGIGDVGVISQTLTMTGPGVGGVLAYGVVAVLLLTVSPLLAGVVLLGVPLLALLVGPLLGRLQGAESRYRERQSGLAARLTDLVGGLRVLNGLGGKDVFADRHRREARELRDEGYRVGAVTSWVQALGVGLPTLFLAAVTWLAARMAAQGAITVGELVAVYGYAAALVVPVSFFIEGGYDLTRGLVAARRVVRFLRLEPDTADGSGSPAADGSGHAAGSRAGGAAGSGAVSVAGGAAGSVAGDAPEAASVLRDPASGVEVVPGLLTALATARPGESAAVVDRLGRFADSAATWGAVRLDEIPLPQVRDRILVADNEADLFAGTLREVMGGRRDRTEEAIGRAVRTALAEDIVRGLPDGLDSAVEAQGRNLSGGQRQRLRLVRALLADPEVLLAVEPTSAVDAHTEAGVAARLHHARAGRTTVVTSTSPLLLDRADRVYFLVDGRAAAVGSHRQLLAEQPGYRRLVARGEDEDGTDESGTDESSEDVTGTTDGADPRPEAPVTKEDA</sequence>
<dbReference type="GO" id="GO:0015421">
    <property type="term" value="F:ABC-type oligopeptide transporter activity"/>
    <property type="evidence" value="ECO:0007669"/>
    <property type="project" value="TreeGrafter"/>
</dbReference>
<keyword evidence="3 6" id="KW-1133">Transmembrane helix</keyword>
<organism evidence="9 10">
    <name type="scientific">Streptomyces glebosus</name>
    <dbReference type="NCBI Taxonomy" id="249580"/>
    <lineage>
        <taxon>Bacteria</taxon>
        <taxon>Bacillati</taxon>
        <taxon>Actinomycetota</taxon>
        <taxon>Actinomycetes</taxon>
        <taxon>Kitasatosporales</taxon>
        <taxon>Streptomycetaceae</taxon>
        <taxon>Streptomyces</taxon>
    </lineage>
</organism>
<feature type="transmembrane region" description="Helical" evidence="6">
    <location>
        <begin position="154"/>
        <end position="183"/>
    </location>
</feature>
<keyword evidence="2 6" id="KW-0812">Transmembrane</keyword>
<evidence type="ECO:0000313" key="10">
    <source>
        <dbReference type="Proteomes" id="UP000430079"/>
    </source>
</evidence>
<feature type="transmembrane region" description="Helical" evidence="6">
    <location>
        <begin position="254"/>
        <end position="275"/>
    </location>
</feature>
<feature type="domain" description="ABC transmembrane type-1" evidence="8">
    <location>
        <begin position="47"/>
        <end position="314"/>
    </location>
</feature>
<name>A0A640SS33_9ACTN</name>
<dbReference type="EMBL" id="BLIO01000001">
    <property type="protein sequence ID" value="GFE14259.1"/>
    <property type="molecule type" value="Genomic_DNA"/>
</dbReference>
<dbReference type="Gene3D" id="1.20.1560.10">
    <property type="entry name" value="ABC transporter type 1, transmembrane domain"/>
    <property type="match status" value="1"/>
</dbReference>
<accession>A0A640SS33</accession>
<comment type="subcellular location">
    <subcellularLocation>
        <location evidence="1">Cell membrane</location>
        <topology evidence="1">Multi-pass membrane protein</topology>
    </subcellularLocation>
</comment>
<dbReference type="InterPro" id="IPR039421">
    <property type="entry name" value="Type_1_exporter"/>
</dbReference>
<feature type="domain" description="ABC transporter" evidence="7">
    <location>
        <begin position="317"/>
        <end position="598"/>
    </location>
</feature>
<gene>
    <name evidence="9" type="ORF">Sgleb_23060</name>
</gene>
<evidence type="ECO:0000259" key="8">
    <source>
        <dbReference type="PROSITE" id="PS50929"/>
    </source>
</evidence>
<keyword evidence="10" id="KW-1185">Reference proteome</keyword>
<reference evidence="9 10" key="1">
    <citation type="submission" date="2019-12" db="EMBL/GenBank/DDBJ databases">
        <title>Whole genome shotgun sequence of Streptomyces hygroscopicus subsp. glebosus NBRC 13786.</title>
        <authorList>
            <person name="Ichikawa N."/>
            <person name="Kimura A."/>
            <person name="Kitahashi Y."/>
            <person name="Komaki H."/>
            <person name="Tamura T."/>
        </authorList>
    </citation>
    <scope>NUCLEOTIDE SEQUENCE [LARGE SCALE GENOMIC DNA]</scope>
    <source>
        <strain evidence="9 10">NBRC 13786</strain>
    </source>
</reference>
<evidence type="ECO:0000256" key="2">
    <source>
        <dbReference type="ARBA" id="ARBA00022692"/>
    </source>
</evidence>
<feature type="transmembrane region" description="Helical" evidence="6">
    <location>
        <begin position="69"/>
        <end position="89"/>
    </location>
</feature>
<dbReference type="InterPro" id="IPR003439">
    <property type="entry name" value="ABC_transporter-like_ATP-bd"/>
</dbReference>
<evidence type="ECO:0000256" key="3">
    <source>
        <dbReference type="ARBA" id="ARBA00022989"/>
    </source>
</evidence>
<evidence type="ECO:0000259" key="7">
    <source>
        <dbReference type="PROSITE" id="PS50893"/>
    </source>
</evidence>
<dbReference type="InterPro" id="IPR027417">
    <property type="entry name" value="P-loop_NTPase"/>
</dbReference>
<dbReference type="RefSeq" id="WP_190142081.1">
    <property type="nucleotide sequence ID" value="NZ_BLIO01000001.1"/>
</dbReference>
<protein>
    <submittedName>
        <fullName evidence="9">ABC transporter</fullName>
    </submittedName>
</protein>
<proteinExistence type="predicted"/>
<dbReference type="InterPro" id="IPR036640">
    <property type="entry name" value="ABC1_TM_sf"/>
</dbReference>
<dbReference type="InterPro" id="IPR017871">
    <property type="entry name" value="ABC_transporter-like_CS"/>
</dbReference>
<dbReference type="CDD" id="cd07346">
    <property type="entry name" value="ABC_6TM_exporters"/>
    <property type="match status" value="1"/>
</dbReference>
<comment type="caution">
    <text evidence="9">The sequence shown here is derived from an EMBL/GenBank/DDBJ whole genome shotgun (WGS) entry which is preliminary data.</text>
</comment>
<dbReference type="Gene3D" id="3.40.50.300">
    <property type="entry name" value="P-loop containing nucleotide triphosphate hydrolases"/>
    <property type="match status" value="1"/>
</dbReference>
<feature type="compositionally biased region" description="Acidic residues" evidence="5">
    <location>
        <begin position="600"/>
        <end position="615"/>
    </location>
</feature>
<feature type="transmembrane region" description="Helical" evidence="6">
    <location>
        <begin position="32"/>
        <end position="49"/>
    </location>
</feature>
<dbReference type="GO" id="GO:0005524">
    <property type="term" value="F:ATP binding"/>
    <property type="evidence" value="ECO:0007669"/>
    <property type="project" value="InterPro"/>
</dbReference>
<feature type="transmembrane region" description="Helical" evidence="6">
    <location>
        <begin position="282"/>
        <end position="306"/>
    </location>
</feature>
<dbReference type="PANTHER" id="PTHR43394:SF1">
    <property type="entry name" value="ATP-BINDING CASSETTE SUB-FAMILY B MEMBER 10, MITOCHONDRIAL"/>
    <property type="match status" value="1"/>
</dbReference>
<feature type="compositionally biased region" description="Basic and acidic residues" evidence="5">
    <location>
        <begin position="624"/>
        <end position="637"/>
    </location>
</feature>
<evidence type="ECO:0000256" key="1">
    <source>
        <dbReference type="ARBA" id="ARBA00004651"/>
    </source>
</evidence>
<feature type="region of interest" description="Disordered" evidence="5">
    <location>
        <begin position="593"/>
        <end position="637"/>
    </location>
</feature>
<evidence type="ECO:0000256" key="5">
    <source>
        <dbReference type="SAM" id="MobiDB-lite"/>
    </source>
</evidence>
<dbReference type="GO" id="GO:0005886">
    <property type="term" value="C:plasma membrane"/>
    <property type="evidence" value="ECO:0007669"/>
    <property type="project" value="UniProtKB-SubCell"/>
</dbReference>
<dbReference type="Proteomes" id="UP000430079">
    <property type="component" value="Unassembled WGS sequence"/>
</dbReference>
<dbReference type="InterPro" id="IPR011527">
    <property type="entry name" value="ABC1_TM_dom"/>
</dbReference>
<dbReference type="GO" id="GO:0016887">
    <property type="term" value="F:ATP hydrolysis activity"/>
    <property type="evidence" value="ECO:0007669"/>
    <property type="project" value="InterPro"/>
</dbReference>
<evidence type="ECO:0000313" key="9">
    <source>
        <dbReference type="EMBL" id="GFE14259.1"/>
    </source>
</evidence>
<dbReference type="PROSITE" id="PS00211">
    <property type="entry name" value="ABC_TRANSPORTER_1"/>
    <property type="match status" value="1"/>
</dbReference>
<dbReference type="Pfam" id="PF00005">
    <property type="entry name" value="ABC_tran"/>
    <property type="match status" value="1"/>
</dbReference>
<dbReference type="SUPFAM" id="SSF90123">
    <property type="entry name" value="ABC transporter transmembrane region"/>
    <property type="match status" value="1"/>
</dbReference>
<keyword evidence="4 6" id="KW-0472">Membrane</keyword>